<dbReference type="InterPro" id="IPR010971">
    <property type="entry name" value="UbiH/COQ6"/>
</dbReference>
<reference evidence="9 10" key="1">
    <citation type="submission" date="2018-08" db="EMBL/GenBank/DDBJ databases">
        <title>Lysobacter soli KCTC 22011, whole genome shotgun sequence.</title>
        <authorList>
            <person name="Zhang X."/>
            <person name="Feng G."/>
            <person name="Zhu H."/>
        </authorList>
    </citation>
    <scope>NUCLEOTIDE SEQUENCE [LARGE SCALE GENOMIC DNA]</scope>
    <source>
        <strain evidence="9 10">KCTC 22011</strain>
    </source>
</reference>
<dbReference type="NCBIfam" id="NF006593">
    <property type="entry name" value="PRK09126.1"/>
    <property type="match status" value="1"/>
</dbReference>
<dbReference type="UniPathway" id="UPA00232"/>
<evidence type="ECO:0000256" key="6">
    <source>
        <dbReference type="ARBA" id="ARBA00023002"/>
    </source>
</evidence>
<evidence type="ECO:0000256" key="5">
    <source>
        <dbReference type="ARBA" id="ARBA00022827"/>
    </source>
</evidence>
<keyword evidence="4" id="KW-0285">Flavoprotein</keyword>
<dbReference type="EMBL" id="QTJR01000010">
    <property type="protein sequence ID" value="RDY66407.1"/>
    <property type="molecule type" value="Genomic_DNA"/>
</dbReference>
<dbReference type="InterPro" id="IPR002938">
    <property type="entry name" value="FAD-bd"/>
</dbReference>
<evidence type="ECO:0000256" key="1">
    <source>
        <dbReference type="ARBA" id="ARBA00001974"/>
    </source>
</evidence>
<name>A0A3D8VAE2_9GAMM</name>
<evidence type="ECO:0000313" key="9">
    <source>
        <dbReference type="EMBL" id="RDY66407.1"/>
    </source>
</evidence>
<accession>A0A3D8VAE2</accession>
<comment type="similarity">
    <text evidence="3">Belongs to the UbiH/COQ6 family.</text>
</comment>
<comment type="caution">
    <text evidence="9">The sequence shown here is derived from an EMBL/GenBank/DDBJ whole genome shotgun (WGS) entry which is preliminary data.</text>
</comment>
<comment type="cofactor">
    <cofactor evidence="1">
        <name>FAD</name>
        <dbReference type="ChEBI" id="CHEBI:57692"/>
    </cofactor>
</comment>
<evidence type="ECO:0000256" key="4">
    <source>
        <dbReference type="ARBA" id="ARBA00022630"/>
    </source>
</evidence>
<dbReference type="GO" id="GO:0006744">
    <property type="term" value="P:ubiquinone biosynthetic process"/>
    <property type="evidence" value="ECO:0007669"/>
    <property type="project" value="UniProtKB-UniPathway"/>
</dbReference>
<dbReference type="AlphaFoldDB" id="A0A3D8VAE2"/>
<gene>
    <name evidence="9" type="ORF">DX912_13735</name>
</gene>
<dbReference type="NCBIfam" id="TIGR01988">
    <property type="entry name" value="Ubi-OHases"/>
    <property type="match status" value="1"/>
</dbReference>
<keyword evidence="7" id="KW-0503">Monooxygenase</keyword>
<dbReference type="GO" id="GO:0071949">
    <property type="term" value="F:FAD binding"/>
    <property type="evidence" value="ECO:0007669"/>
    <property type="project" value="InterPro"/>
</dbReference>
<proteinExistence type="inferred from homology"/>
<evidence type="ECO:0000256" key="2">
    <source>
        <dbReference type="ARBA" id="ARBA00004749"/>
    </source>
</evidence>
<dbReference type="Pfam" id="PF01494">
    <property type="entry name" value="FAD_binding_3"/>
    <property type="match status" value="1"/>
</dbReference>
<dbReference type="GO" id="GO:0016705">
    <property type="term" value="F:oxidoreductase activity, acting on paired donors, with incorporation or reduction of molecular oxygen"/>
    <property type="evidence" value="ECO:0007669"/>
    <property type="project" value="InterPro"/>
</dbReference>
<dbReference type="InterPro" id="IPR036188">
    <property type="entry name" value="FAD/NAD-bd_sf"/>
</dbReference>
<dbReference type="Gene3D" id="3.50.50.60">
    <property type="entry name" value="FAD/NAD(P)-binding domain"/>
    <property type="match status" value="2"/>
</dbReference>
<dbReference type="PRINTS" id="PR00420">
    <property type="entry name" value="RNGMNOXGNASE"/>
</dbReference>
<protein>
    <submittedName>
        <fullName evidence="9">FAD-dependent hydroxylase</fullName>
    </submittedName>
</protein>
<evidence type="ECO:0000259" key="8">
    <source>
        <dbReference type="Pfam" id="PF01494"/>
    </source>
</evidence>
<comment type="pathway">
    <text evidence="2">Cofactor biosynthesis; ubiquinone biosynthesis.</text>
</comment>
<dbReference type="GO" id="GO:0004497">
    <property type="term" value="F:monooxygenase activity"/>
    <property type="evidence" value="ECO:0007669"/>
    <property type="project" value="UniProtKB-KW"/>
</dbReference>
<dbReference type="PANTHER" id="PTHR43876">
    <property type="entry name" value="UBIQUINONE BIOSYNTHESIS MONOOXYGENASE COQ6, MITOCHONDRIAL"/>
    <property type="match status" value="1"/>
</dbReference>
<keyword evidence="6" id="KW-0560">Oxidoreductase</keyword>
<keyword evidence="10" id="KW-1185">Reference proteome</keyword>
<keyword evidence="5" id="KW-0274">FAD</keyword>
<evidence type="ECO:0000256" key="7">
    <source>
        <dbReference type="ARBA" id="ARBA00023033"/>
    </source>
</evidence>
<dbReference type="InterPro" id="IPR051205">
    <property type="entry name" value="UbiH/COQ6_monooxygenase"/>
</dbReference>
<dbReference type="Proteomes" id="UP000256829">
    <property type="component" value="Unassembled WGS sequence"/>
</dbReference>
<evidence type="ECO:0000256" key="3">
    <source>
        <dbReference type="ARBA" id="ARBA00005349"/>
    </source>
</evidence>
<dbReference type="SUPFAM" id="SSF51905">
    <property type="entry name" value="FAD/NAD(P)-binding domain"/>
    <property type="match status" value="1"/>
</dbReference>
<evidence type="ECO:0000313" key="10">
    <source>
        <dbReference type="Proteomes" id="UP000256829"/>
    </source>
</evidence>
<sequence length="422" mass="45650">METDVIVIGAGPAGLCLARALDVSGLRVALLERESEESLRAPKFDGREIALTQRSVRLLRDLGVWSRLPPDECHPLCEAHVFDAGAREPLKVGGGDEPLGWLVPNHAIRAAAFDAVSGSQDVELHAGVRIATVEADTTDACVRLEDGRSFAARLIVAADGRFSETRRHLGIPARMHDFGRAMLVCRVTHERPHDDTAWEWFDRGQTLARLPLGRATPCGHRSSVVLTLTGAQMRDLQAMDDAAFAGEIARRFHGRLGAVSNPGERHVYPLVGAWATRFAGTRVALLGDAAVGMHPVTAHGFNLGLLGVERLAAELRDAAATRADPGDPVRLARYERGHRLATAPLHLATRGIVALFTDDRAPIRALRAGVLRASAGFPPFRRLLATFLSDRPRTGLPGNHRITALRAASEQGDGRPGRADRW</sequence>
<dbReference type="PANTHER" id="PTHR43876:SF25">
    <property type="entry name" value="MONOOXYGENASE NMA2164"/>
    <property type="match status" value="1"/>
</dbReference>
<feature type="domain" description="FAD-binding" evidence="8">
    <location>
        <begin position="2"/>
        <end position="324"/>
    </location>
</feature>
<organism evidence="9 10">
    <name type="scientific">Lysobacter soli</name>
    <dbReference type="NCBI Taxonomy" id="453783"/>
    <lineage>
        <taxon>Bacteria</taxon>
        <taxon>Pseudomonadati</taxon>
        <taxon>Pseudomonadota</taxon>
        <taxon>Gammaproteobacteria</taxon>
        <taxon>Lysobacterales</taxon>
        <taxon>Lysobacteraceae</taxon>
        <taxon>Lysobacter</taxon>
    </lineage>
</organism>